<dbReference type="OrthoDB" id="573055at2"/>
<gene>
    <name evidence="1" type="ORF">DSCA_20930</name>
</gene>
<dbReference type="AlphaFoldDB" id="A0A5K7YHX2"/>
<proteinExistence type="predicted"/>
<protein>
    <submittedName>
        <fullName evidence="1">Uncharacterized protein</fullName>
    </submittedName>
</protein>
<accession>A0A5K7YHX2</accession>
<name>A0A5K7YHX2_9BACT</name>
<dbReference type="KEGG" id="dalk:DSCA_20930"/>
<evidence type="ECO:0000313" key="2">
    <source>
        <dbReference type="Proteomes" id="UP000427906"/>
    </source>
</evidence>
<reference evidence="1 2" key="1">
    <citation type="submission" date="2019-11" db="EMBL/GenBank/DDBJ databases">
        <title>Comparative genomics of hydrocarbon-degrading Desulfosarcina strains.</title>
        <authorList>
            <person name="Watanabe M."/>
            <person name="Kojima H."/>
            <person name="Fukui M."/>
        </authorList>
    </citation>
    <scope>NUCLEOTIDE SEQUENCE [LARGE SCALE GENOMIC DNA]</scope>
    <source>
        <strain evidence="1 2">PL12</strain>
    </source>
</reference>
<organism evidence="1 2">
    <name type="scientific">Desulfosarcina alkanivorans</name>
    <dbReference type="NCBI Taxonomy" id="571177"/>
    <lineage>
        <taxon>Bacteria</taxon>
        <taxon>Pseudomonadati</taxon>
        <taxon>Thermodesulfobacteriota</taxon>
        <taxon>Desulfobacteria</taxon>
        <taxon>Desulfobacterales</taxon>
        <taxon>Desulfosarcinaceae</taxon>
        <taxon>Desulfosarcina</taxon>
    </lineage>
</organism>
<keyword evidence="2" id="KW-1185">Reference proteome</keyword>
<dbReference type="EMBL" id="AP021874">
    <property type="protein sequence ID" value="BBO68163.1"/>
    <property type="molecule type" value="Genomic_DNA"/>
</dbReference>
<sequence>MPRQWIFVIVLALCGPVTGYCGEADVLKVDVEKTGKGSFHFDVTVQHDDTGWDHYADKWDLLAPDGTVLGSRTLYHPHVGEQPFTRSLSGVGIPEDISRVTVRAHDSVHAYGGRTLTVELPR</sequence>
<dbReference type="RefSeq" id="WP_155316352.1">
    <property type="nucleotide sequence ID" value="NZ_AP021874.1"/>
</dbReference>
<evidence type="ECO:0000313" key="1">
    <source>
        <dbReference type="EMBL" id="BBO68163.1"/>
    </source>
</evidence>
<dbReference type="Proteomes" id="UP000427906">
    <property type="component" value="Chromosome"/>
</dbReference>